<proteinExistence type="predicted"/>
<dbReference type="RefSeq" id="WP_087455516.1">
    <property type="nucleotide sequence ID" value="NZ_CP021434.1"/>
</dbReference>
<gene>
    <name evidence="2" type="ORF">CBW65_02930</name>
</gene>
<dbReference type="AlphaFoldDB" id="A0A1Y0II40"/>
<organism evidence="2 3">
    <name type="scientific">Tumebacillus avium</name>
    <dbReference type="NCBI Taxonomy" id="1903704"/>
    <lineage>
        <taxon>Bacteria</taxon>
        <taxon>Bacillati</taxon>
        <taxon>Bacillota</taxon>
        <taxon>Bacilli</taxon>
        <taxon>Bacillales</taxon>
        <taxon>Alicyclobacillaceae</taxon>
        <taxon>Tumebacillus</taxon>
    </lineage>
</organism>
<evidence type="ECO:0000313" key="3">
    <source>
        <dbReference type="Proteomes" id="UP000195437"/>
    </source>
</evidence>
<dbReference type="EMBL" id="CP021434">
    <property type="protein sequence ID" value="ARU60128.1"/>
    <property type="molecule type" value="Genomic_DNA"/>
</dbReference>
<feature type="domain" description="DUF1722" evidence="1">
    <location>
        <begin position="44"/>
        <end position="150"/>
    </location>
</feature>
<sequence>MEKLCDDLQQMIQLRRERLLLELKVLERVVTEGQQLETLWHKMKFVVLEGDPSGYFRIRTLLNNHRAGVISFAIAKQNVFGIYFDAMRSELLPSNMVNLLTHIWGYLKKHVGEADRDVPIAMLARLSDGDMSVVKPLYDLFSELHVKIGKDNLLDPTLQNVV</sequence>
<dbReference type="InterPro" id="IPR013560">
    <property type="entry name" value="DUF1722"/>
</dbReference>
<dbReference type="KEGG" id="tum:CBW65_02930"/>
<dbReference type="OrthoDB" id="9782576at2"/>
<reference evidence="3" key="1">
    <citation type="submission" date="2017-05" db="EMBL/GenBank/DDBJ databases">
        <authorList>
            <person name="Sung H."/>
        </authorList>
    </citation>
    <scope>NUCLEOTIDE SEQUENCE [LARGE SCALE GENOMIC DNA]</scope>
    <source>
        <strain evidence="3">AR23208</strain>
    </source>
</reference>
<evidence type="ECO:0000313" key="2">
    <source>
        <dbReference type="EMBL" id="ARU60128.1"/>
    </source>
</evidence>
<name>A0A1Y0II40_9BACL</name>
<evidence type="ECO:0000259" key="1">
    <source>
        <dbReference type="Pfam" id="PF08349"/>
    </source>
</evidence>
<dbReference type="Pfam" id="PF08349">
    <property type="entry name" value="DUF1722"/>
    <property type="match status" value="1"/>
</dbReference>
<accession>A0A1Y0II40</accession>
<keyword evidence="3" id="KW-1185">Reference proteome</keyword>
<protein>
    <recommendedName>
        <fullName evidence="1">DUF1722 domain-containing protein</fullName>
    </recommendedName>
</protein>
<dbReference type="Proteomes" id="UP000195437">
    <property type="component" value="Chromosome"/>
</dbReference>